<gene>
    <name evidence="2" type="ORF">NLI96_g12072</name>
</gene>
<feature type="compositionally biased region" description="Low complexity" evidence="1">
    <location>
        <begin position="48"/>
        <end position="63"/>
    </location>
</feature>
<dbReference type="Gene3D" id="3.60.130.30">
    <property type="match status" value="1"/>
</dbReference>
<accession>A0AAD5UUP2</accession>
<dbReference type="AlphaFoldDB" id="A0AAD5UUP2"/>
<organism evidence="2 3">
    <name type="scientific">Meripilus lineatus</name>
    <dbReference type="NCBI Taxonomy" id="2056292"/>
    <lineage>
        <taxon>Eukaryota</taxon>
        <taxon>Fungi</taxon>
        <taxon>Dikarya</taxon>
        <taxon>Basidiomycota</taxon>
        <taxon>Agaricomycotina</taxon>
        <taxon>Agaricomycetes</taxon>
        <taxon>Polyporales</taxon>
        <taxon>Meripilaceae</taxon>
        <taxon>Meripilus</taxon>
    </lineage>
</organism>
<dbReference type="EMBL" id="JANAWD010000920">
    <property type="protein sequence ID" value="KAJ3475081.1"/>
    <property type="molecule type" value="Genomic_DNA"/>
</dbReference>
<proteinExistence type="predicted"/>
<reference evidence="2" key="1">
    <citation type="submission" date="2022-07" db="EMBL/GenBank/DDBJ databases">
        <title>Genome Sequence of Physisporinus lineatus.</title>
        <authorList>
            <person name="Buettner E."/>
        </authorList>
    </citation>
    <scope>NUCLEOTIDE SEQUENCE</scope>
    <source>
        <strain evidence="2">VT162</strain>
    </source>
</reference>
<sequence length="433" mass="49022">MCKVSRAASRRQEAALRKRTNRVSRDRSGVNAAVMRPRTNRVSRDTSGVNPAANGVPAGAAPAEEIPTDSENEADDDVPVQDGPVIPPAAPDPHDPWLTSIYGCDIDPTNGAQVYREMKKGVRGNISMVKRTMKYLRNNGRLHLDVDLDELRARPDGPTNIQLAEKTELKMASLDYPLITTTSLALDRKKRPIAAYFSHHYSENGIIIYDNARKRRVLNKHEDTQWLYHKHHKPIKAKCTDARHQTDAQRQYMTYIDENGDEQVESKGLRHDNQYWAERGHPDRVGPSAALLGKSREEKYSIVGLTHSDGLIQDHLSRLLKGVWPGEFKQLKKAFDRGNWACDNGAFTGGEAILPDLGLKFKYAPGDILIFFSDALYHSILPWTPSVKAKDDFLSPGRVSWVFNTHRDILKKFLGDDWEKWVYDGTRRRTGYK</sequence>
<keyword evidence="3" id="KW-1185">Reference proteome</keyword>
<name>A0AAD5UUP2_9APHY</name>
<evidence type="ECO:0000313" key="2">
    <source>
        <dbReference type="EMBL" id="KAJ3475081.1"/>
    </source>
</evidence>
<comment type="caution">
    <text evidence="2">The sequence shown here is derived from an EMBL/GenBank/DDBJ whole genome shotgun (WGS) entry which is preliminary data.</text>
</comment>
<protein>
    <submittedName>
        <fullName evidence="2">Uncharacterized protein</fullName>
    </submittedName>
</protein>
<dbReference type="Proteomes" id="UP001212997">
    <property type="component" value="Unassembled WGS sequence"/>
</dbReference>
<feature type="region of interest" description="Disordered" evidence="1">
    <location>
        <begin position="1"/>
        <end position="77"/>
    </location>
</feature>
<evidence type="ECO:0000256" key="1">
    <source>
        <dbReference type="SAM" id="MobiDB-lite"/>
    </source>
</evidence>
<evidence type="ECO:0000313" key="3">
    <source>
        <dbReference type="Proteomes" id="UP001212997"/>
    </source>
</evidence>
<feature type="compositionally biased region" description="Acidic residues" evidence="1">
    <location>
        <begin position="66"/>
        <end position="77"/>
    </location>
</feature>